<feature type="transmembrane region" description="Helical" evidence="6">
    <location>
        <begin position="50"/>
        <end position="75"/>
    </location>
</feature>
<dbReference type="CDD" id="cd10432">
    <property type="entry name" value="BI-1-like_bacterial"/>
    <property type="match status" value="1"/>
</dbReference>
<dbReference type="InterPro" id="IPR006214">
    <property type="entry name" value="Bax_inhibitor_1-related"/>
</dbReference>
<evidence type="ECO:0000256" key="4">
    <source>
        <dbReference type="ARBA" id="ARBA00022989"/>
    </source>
</evidence>
<evidence type="ECO:0000256" key="1">
    <source>
        <dbReference type="ARBA" id="ARBA00004141"/>
    </source>
</evidence>
<evidence type="ECO:0008006" key="9">
    <source>
        <dbReference type="Google" id="ProtNLM"/>
    </source>
</evidence>
<protein>
    <recommendedName>
        <fullName evidence="9">Modulator of FtsH protease</fullName>
    </recommendedName>
</protein>
<evidence type="ECO:0000256" key="3">
    <source>
        <dbReference type="ARBA" id="ARBA00022692"/>
    </source>
</evidence>
<evidence type="ECO:0000313" key="8">
    <source>
        <dbReference type="Proteomes" id="UP000243297"/>
    </source>
</evidence>
<dbReference type="GO" id="GO:0005886">
    <property type="term" value="C:plasma membrane"/>
    <property type="evidence" value="ECO:0007669"/>
    <property type="project" value="TreeGrafter"/>
</dbReference>
<dbReference type="RefSeq" id="WP_159443697.1">
    <property type="nucleotide sequence ID" value="NZ_FUWY01000001.1"/>
</dbReference>
<feature type="transmembrane region" description="Helical" evidence="6">
    <location>
        <begin position="166"/>
        <end position="186"/>
    </location>
</feature>
<feature type="transmembrane region" description="Helical" evidence="6">
    <location>
        <begin position="87"/>
        <end position="106"/>
    </location>
</feature>
<evidence type="ECO:0000256" key="6">
    <source>
        <dbReference type="RuleBase" id="RU004379"/>
    </source>
</evidence>
<dbReference type="Pfam" id="PF01027">
    <property type="entry name" value="Bax1-I"/>
    <property type="match status" value="1"/>
</dbReference>
<evidence type="ECO:0000256" key="5">
    <source>
        <dbReference type="ARBA" id="ARBA00023136"/>
    </source>
</evidence>
<feature type="transmembrane region" description="Helical" evidence="6">
    <location>
        <begin position="206"/>
        <end position="226"/>
    </location>
</feature>
<keyword evidence="8" id="KW-1185">Reference proteome</keyword>
<reference evidence="8" key="1">
    <citation type="submission" date="2017-02" db="EMBL/GenBank/DDBJ databases">
        <authorList>
            <person name="Varghese N."/>
            <person name="Submissions S."/>
        </authorList>
    </citation>
    <scope>NUCLEOTIDE SEQUENCE [LARGE SCALE GENOMIC DNA]</scope>
    <source>
        <strain evidence="8">ATCC 25662</strain>
    </source>
</reference>
<keyword evidence="4 6" id="KW-1133">Transmembrane helix</keyword>
<accession>A0A1T4KKR8</accession>
<dbReference type="STRING" id="118967.SAMN02745191_0584"/>
<keyword evidence="3 6" id="KW-0812">Transmembrane</keyword>
<sequence>MKDSLYLDAYSLQKHMVKSFIWMALGLIITAGVAFVMYDTGAYFQIMYSLAQSGLSILFLLPLFIQLGVAIFLSSRLYKMAPITSKVLFIVYSVITGVTFSTLPVIYGMSQIFTAFALTSILFVSLVFIGMTLKFDLTKYSSLLLGGLITLVIASVIGMFMRIAAFDMFICYGGIFLFLVITAYDVQKMKKNYEIAQQDETMLDKLAIYGAFELYLDFINIFLYVLRILGRKSN</sequence>
<dbReference type="OrthoDB" id="9793828at2"/>
<name>A0A1T4KKR8_9FIRM</name>
<gene>
    <name evidence="7" type="ORF">SAMN02745191_0584</name>
</gene>
<dbReference type="PANTHER" id="PTHR23291">
    <property type="entry name" value="BAX INHIBITOR-RELATED"/>
    <property type="match status" value="1"/>
</dbReference>
<evidence type="ECO:0000256" key="2">
    <source>
        <dbReference type="ARBA" id="ARBA00010350"/>
    </source>
</evidence>
<dbReference type="EMBL" id="FUWY01000001">
    <property type="protein sequence ID" value="SJZ42991.1"/>
    <property type="molecule type" value="Genomic_DNA"/>
</dbReference>
<proteinExistence type="inferred from homology"/>
<evidence type="ECO:0000313" key="7">
    <source>
        <dbReference type="EMBL" id="SJZ42991.1"/>
    </source>
</evidence>
<keyword evidence="5 6" id="KW-0472">Membrane</keyword>
<dbReference type="PANTHER" id="PTHR23291:SF50">
    <property type="entry name" value="PROTEIN LIFEGUARD 4"/>
    <property type="match status" value="1"/>
</dbReference>
<comment type="similarity">
    <text evidence="2 6">Belongs to the BI1 family.</text>
</comment>
<organism evidence="7 8">
    <name type="scientific">Anaerorhabdus furcosa</name>
    <dbReference type="NCBI Taxonomy" id="118967"/>
    <lineage>
        <taxon>Bacteria</taxon>
        <taxon>Bacillati</taxon>
        <taxon>Bacillota</taxon>
        <taxon>Erysipelotrichia</taxon>
        <taxon>Erysipelotrichales</taxon>
        <taxon>Erysipelotrichaceae</taxon>
        <taxon>Anaerorhabdus</taxon>
    </lineage>
</organism>
<feature type="transmembrane region" description="Helical" evidence="6">
    <location>
        <begin position="20"/>
        <end position="38"/>
    </location>
</feature>
<feature type="transmembrane region" description="Helical" evidence="6">
    <location>
        <begin position="112"/>
        <end position="133"/>
    </location>
</feature>
<feature type="transmembrane region" description="Helical" evidence="6">
    <location>
        <begin position="140"/>
        <end position="160"/>
    </location>
</feature>
<dbReference type="AlphaFoldDB" id="A0A1T4KKR8"/>
<dbReference type="Proteomes" id="UP000243297">
    <property type="component" value="Unassembled WGS sequence"/>
</dbReference>
<comment type="subcellular location">
    <subcellularLocation>
        <location evidence="1">Membrane</location>
        <topology evidence="1">Multi-pass membrane protein</topology>
    </subcellularLocation>
</comment>